<dbReference type="GO" id="GO:0005739">
    <property type="term" value="C:mitochondrion"/>
    <property type="evidence" value="ECO:0007669"/>
    <property type="project" value="TreeGrafter"/>
</dbReference>
<dbReference type="Gene3D" id="3.40.50.720">
    <property type="entry name" value="NAD(P)-binding Rossmann-like Domain"/>
    <property type="match status" value="1"/>
</dbReference>
<proteinExistence type="predicted"/>
<dbReference type="Pfam" id="PF13602">
    <property type="entry name" value="ADH_zinc_N_2"/>
    <property type="match status" value="1"/>
</dbReference>
<dbReference type="PANTHER" id="PTHR11695:SF294">
    <property type="entry name" value="RETICULON-4-INTERACTING PROTEIN 1, MITOCHONDRIAL"/>
    <property type="match status" value="1"/>
</dbReference>
<evidence type="ECO:0000313" key="2">
    <source>
        <dbReference type="EMBL" id="CAF0840132.1"/>
    </source>
</evidence>
<dbReference type="AlphaFoldDB" id="A0A819KA10"/>
<dbReference type="InterPro" id="IPR050700">
    <property type="entry name" value="YIM1/Zinc_Alcohol_DH_Fams"/>
</dbReference>
<evidence type="ECO:0000313" key="3">
    <source>
        <dbReference type="EMBL" id="CAF3942218.1"/>
    </source>
</evidence>
<comment type="caution">
    <text evidence="3">The sequence shown here is derived from an EMBL/GenBank/DDBJ whole genome shotgun (WGS) entry which is preliminary data.</text>
</comment>
<dbReference type="InterPro" id="IPR011032">
    <property type="entry name" value="GroES-like_sf"/>
</dbReference>
<feature type="domain" description="Enoyl reductase (ER)" evidence="1">
    <location>
        <begin position="29"/>
        <end position="371"/>
    </location>
</feature>
<organism evidence="3 4">
    <name type="scientific">Adineta steineri</name>
    <dbReference type="NCBI Taxonomy" id="433720"/>
    <lineage>
        <taxon>Eukaryota</taxon>
        <taxon>Metazoa</taxon>
        <taxon>Spiralia</taxon>
        <taxon>Gnathifera</taxon>
        <taxon>Rotifera</taxon>
        <taxon>Eurotatoria</taxon>
        <taxon>Bdelloidea</taxon>
        <taxon>Adinetida</taxon>
        <taxon>Adinetidae</taxon>
        <taxon>Adineta</taxon>
    </lineage>
</organism>
<dbReference type="EMBL" id="CAJOAZ010002582">
    <property type="protein sequence ID" value="CAF3942218.1"/>
    <property type="molecule type" value="Genomic_DNA"/>
</dbReference>
<dbReference type="SUPFAM" id="SSF50129">
    <property type="entry name" value="GroES-like"/>
    <property type="match status" value="1"/>
</dbReference>
<dbReference type="InterPro" id="IPR020843">
    <property type="entry name" value="ER"/>
</dbReference>
<dbReference type="EMBL" id="CAJNOG010000048">
    <property type="protein sequence ID" value="CAF0840132.1"/>
    <property type="molecule type" value="Genomic_DNA"/>
</dbReference>
<reference evidence="3" key="1">
    <citation type="submission" date="2021-02" db="EMBL/GenBank/DDBJ databases">
        <authorList>
            <person name="Nowell W R."/>
        </authorList>
    </citation>
    <scope>NUCLEOTIDE SEQUENCE</scope>
</reference>
<dbReference type="Proteomes" id="UP000663845">
    <property type="component" value="Unassembled WGS sequence"/>
</dbReference>
<protein>
    <recommendedName>
        <fullName evidence="1">Enoyl reductase (ER) domain-containing protein</fullName>
    </recommendedName>
</protein>
<dbReference type="InterPro" id="IPR036291">
    <property type="entry name" value="NAD(P)-bd_dom_sf"/>
</dbReference>
<dbReference type="Gene3D" id="3.90.180.10">
    <property type="entry name" value="Medium-chain alcohol dehydrogenases, catalytic domain"/>
    <property type="match status" value="1"/>
</dbReference>
<dbReference type="InterPro" id="IPR013154">
    <property type="entry name" value="ADH-like_N"/>
</dbReference>
<dbReference type="Pfam" id="PF08240">
    <property type="entry name" value="ADH_N"/>
    <property type="match status" value="1"/>
</dbReference>
<dbReference type="CDD" id="cd05289">
    <property type="entry name" value="MDR_like_2"/>
    <property type="match status" value="1"/>
</dbReference>
<dbReference type="GO" id="GO:0016491">
    <property type="term" value="F:oxidoreductase activity"/>
    <property type="evidence" value="ECO:0007669"/>
    <property type="project" value="InterPro"/>
</dbReference>
<dbReference type="Proteomes" id="UP000663844">
    <property type="component" value="Unassembled WGS sequence"/>
</dbReference>
<dbReference type="SMART" id="SM00829">
    <property type="entry name" value="PKS_ER"/>
    <property type="match status" value="1"/>
</dbReference>
<evidence type="ECO:0000313" key="4">
    <source>
        <dbReference type="Proteomes" id="UP000663844"/>
    </source>
</evidence>
<evidence type="ECO:0000259" key="1">
    <source>
        <dbReference type="SMART" id="SM00829"/>
    </source>
</evidence>
<dbReference type="SUPFAM" id="SSF51735">
    <property type="entry name" value="NAD(P)-binding Rossmann-fold domains"/>
    <property type="match status" value="1"/>
</dbReference>
<name>A0A819KA10_9BILA</name>
<sequence>MVESTTSTSKDDIPSLMTAAHQNGYGEAGDVLTLAYEVPVPRQLSSNQILVRVYAASINPIDWKLLNGNLSLIIRPSFPHIPGKDVAGVVINVGSSVKRLKIGDQVYGNVHNDEGAYAEYVRGKESQFALKPNNLTMIEAAAIPLACETSYQVLFIKTSPSVGPKSKVFICGGASATGWFAIQMAKAVGAHVATTCSQRNFSLMEKLGYKIIQEAAEMNDDPQQLLVIDYNNKDFGEVLQDQNYDLVYDCVGGEQQWLAARRILKRGGQFITIAGDDPEASISLNTVFTLGPRLLSRKLGSVFGSLHHSYMFHMISTSYSELDHMRTAYFETGKVKLLIDTVFDWQKDGVQALHKLYEKSKSGKAQGKLILKIADE</sequence>
<accession>A0A819KA10</accession>
<dbReference type="PANTHER" id="PTHR11695">
    <property type="entry name" value="ALCOHOL DEHYDROGENASE RELATED"/>
    <property type="match status" value="1"/>
</dbReference>
<gene>
    <name evidence="2" type="ORF">JYZ213_LOCUS7313</name>
    <name evidence="3" type="ORF">OXD698_LOCUS26190</name>
</gene>